<dbReference type="PANTHER" id="PTHR42945">
    <property type="entry name" value="HISTIDINE BIOSYNTHESIS BIFUNCTIONAL PROTEIN"/>
    <property type="match status" value="1"/>
</dbReference>
<evidence type="ECO:0000256" key="2">
    <source>
        <dbReference type="ARBA" id="ARBA00001460"/>
    </source>
</evidence>
<evidence type="ECO:0000259" key="12">
    <source>
        <dbReference type="Pfam" id="PF01502"/>
    </source>
</evidence>
<dbReference type="PANTHER" id="PTHR42945:SF1">
    <property type="entry name" value="HISTIDINE BIOSYNTHESIS BIFUNCTIONAL PROTEIN HIS7"/>
    <property type="match status" value="1"/>
</dbReference>
<evidence type="ECO:0000256" key="3">
    <source>
        <dbReference type="ARBA" id="ARBA00005169"/>
    </source>
</evidence>
<dbReference type="UniPathway" id="UPA00031">
    <property type="reaction ID" value="UER00008"/>
</dbReference>
<comment type="similarity">
    <text evidence="6">In the N-terminal section; belongs to the PRA-CH family.</text>
</comment>
<dbReference type="EC" id="3.5.4.19" evidence="11"/>
<keyword evidence="9 11" id="KW-0378">Hydrolase</keyword>
<evidence type="ECO:0000256" key="11">
    <source>
        <dbReference type="HAMAP-Rule" id="MF_01021"/>
    </source>
</evidence>
<dbReference type="InterPro" id="IPR026660">
    <property type="entry name" value="PRA-CH"/>
</dbReference>
<keyword evidence="11" id="KW-0460">Magnesium</keyword>
<feature type="binding site" evidence="11">
    <location>
        <position position="93"/>
    </location>
    <ligand>
        <name>Zn(2+)</name>
        <dbReference type="ChEBI" id="CHEBI:29105"/>
        <note>ligand shared between dimeric partners</note>
    </ligand>
</feature>
<comment type="similarity">
    <text evidence="11">Belongs to the PRA-CH family.</text>
</comment>
<dbReference type="RefSeq" id="WP_055671276.1">
    <property type="nucleotide sequence ID" value="NZ_CXWD01000005.1"/>
</dbReference>
<feature type="binding site" evidence="11">
    <location>
        <position position="94"/>
    </location>
    <ligand>
        <name>Mg(2+)</name>
        <dbReference type="ChEBI" id="CHEBI:18420"/>
    </ligand>
</feature>
<evidence type="ECO:0000256" key="6">
    <source>
        <dbReference type="ARBA" id="ARBA00008299"/>
    </source>
</evidence>
<dbReference type="GO" id="GO:0005737">
    <property type="term" value="C:cytoplasm"/>
    <property type="evidence" value="ECO:0007669"/>
    <property type="project" value="UniProtKB-SubCell"/>
</dbReference>
<dbReference type="GO" id="GO:0000287">
    <property type="term" value="F:magnesium ion binding"/>
    <property type="evidence" value="ECO:0007669"/>
    <property type="project" value="UniProtKB-UniRule"/>
</dbReference>
<keyword evidence="8 11" id="KW-0028">Amino-acid biosynthesis</keyword>
<feature type="domain" description="Phosphoribosyl-AMP cyclohydrolase" evidence="12">
    <location>
        <begin position="45"/>
        <end position="120"/>
    </location>
</feature>
<gene>
    <name evidence="11" type="primary">hisI</name>
    <name evidence="13" type="ORF">LAX5112_01450</name>
</gene>
<comment type="subunit">
    <text evidence="11">Homodimer.</text>
</comment>
<dbReference type="SUPFAM" id="SSF141734">
    <property type="entry name" value="HisI-like"/>
    <property type="match status" value="1"/>
</dbReference>
<dbReference type="STRING" id="388408.LAX5112_01450"/>
<evidence type="ECO:0000256" key="1">
    <source>
        <dbReference type="ARBA" id="ARBA00000024"/>
    </source>
</evidence>
<dbReference type="OrthoDB" id="9795769at2"/>
<evidence type="ECO:0000256" key="5">
    <source>
        <dbReference type="ARBA" id="ARBA00007731"/>
    </source>
</evidence>
<feature type="binding site" evidence="11">
    <location>
        <position position="96"/>
    </location>
    <ligand>
        <name>Mg(2+)</name>
        <dbReference type="ChEBI" id="CHEBI:18420"/>
    </ligand>
</feature>
<comment type="subcellular location">
    <subcellularLocation>
        <location evidence="11">Cytoplasm</location>
    </subcellularLocation>
</comment>
<comment type="pathway">
    <text evidence="4">Amino-acid biosynthesis; L-histidine biosynthesis; L-histidine from 5-phospho-alpha-D-ribose 1-diphosphate: step 2/9.</text>
</comment>
<organism evidence="13 14">
    <name type="scientific">Roseibium alexandrii</name>
    <dbReference type="NCBI Taxonomy" id="388408"/>
    <lineage>
        <taxon>Bacteria</taxon>
        <taxon>Pseudomonadati</taxon>
        <taxon>Pseudomonadota</taxon>
        <taxon>Alphaproteobacteria</taxon>
        <taxon>Hyphomicrobiales</taxon>
        <taxon>Stappiaceae</taxon>
        <taxon>Roseibium</taxon>
    </lineage>
</organism>
<keyword evidence="10 11" id="KW-0368">Histidine biosynthesis</keyword>
<evidence type="ECO:0000313" key="14">
    <source>
        <dbReference type="Proteomes" id="UP000053235"/>
    </source>
</evidence>
<keyword evidence="11" id="KW-0862">Zinc</keyword>
<feature type="binding site" evidence="11">
    <location>
        <position position="111"/>
    </location>
    <ligand>
        <name>Zn(2+)</name>
        <dbReference type="ChEBI" id="CHEBI:29105"/>
        <note>ligand shared between dimeric partners</note>
    </ligand>
</feature>
<comment type="function">
    <text evidence="11">Catalyzes the hydrolysis of the adenine ring of phosphoribosyl-AMP.</text>
</comment>
<dbReference type="AlphaFoldDB" id="A0A0M6ZZ49"/>
<sequence>MSDLIISERADKATVEEGDRLMPKFDQDGLIAAVVTDFKTSEVLMVGYMNEEALKRTIETGEAWYWSRSRKGFWKKGETSGQIQKVQEILTDCDQDALVVKVTVEGNGATCHVGYRSCFFRKVVNTSDGTVRLANVEKEKVYDPKEVYGKN</sequence>
<dbReference type="InterPro" id="IPR038019">
    <property type="entry name" value="PRib_AMP_CycHydrolase_sf"/>
</dbReference>
<comment type="pathway">
    <text evidence="3 11">Amino-acid biosynthesis; L-histidine biosynthesis; L-histidine from 5-phospho-alpha-D-ribose 1-diphosphate: step 3/9.</text>
</comment>
<dbReference type="EMBL" id="CXWD01000005">
    <property type="protein sequence ID" value="CTQ67607.1"/>
    <property type="molecule type" value="Genomic_DNA"/>
</dbReference>
<dbReference type="InterPro" id="IPR002496">
    <property type="entry name" value="PRib_AMP_CycHydrolase_dom"/>
</dbReference>
<dbReference type="GO" id="GO:0004636">
    <property type="term" value="F:phosphoribosyl-ATP diphosphatase activity"/>
    <property type="evidence" value="ECO:0007669"/>
    <property type="project" value="UniProtKB-EC"/>
</dbReference>
<evidence type="ECO:0000256" key="8">
    <source>
        <dbReference type="ARBA" id="ARBA00022605"/>
    </source>
</evidence>
<protein>
    <recommendedName>
        <fullName evidence="11">Phosphoribosyl-AMP cyclohydrolase</fullName>
        <shortName evidence="11">PRA-CH</shortName>
        <ecNumber evidence="11">3.5.4.19</ecNumber>
    </recommendedName>
</protein>
<dbReference type="FunFam" id="3.10.20.810:FF:000001">
    <property type="entry name" value="Histidine biosynthesis bifunctional protein HisIE"/>
    <property type="match status" value="1"/>
</dbReference>
<comment type="catalytic activity">
    <reaction evidence="2">
        <text>1-(5-phospho-beta-D-ribosyl)-ATP + H2O = 1-(5-phospho-beta-D-ribosyl)-5'-AMP + diphosphate + H(+)</text>
        <dbReference type="Rhea" id="RHEA:22828"/>
        <dbReference type="ChEBI" id="CHEBI:15377"/>
        <dbReference type="ChEBI" id="CHEBI:15378"/>
        <dbReference type="ChEBI" id="CHEBI:33019"/>
        <dbReference type="ChEBI" id="CHEBI:59457"/>
        <dbReference type="ChEBI" id="CHEBI:73183"/>
        <dbReference type="EC" id="3.6.1.31"/>
    </reaction>
</comment>
<keyword evidence="7 11" id="KW-0963">Cytoplasm</keyword>
<dbReference type="NCBIfam" id="NF000768">
    <property type="entry name" value="PRK00051.1"/>
    <property type="match status" value="1"/>
</dbReference>
<comment type="catalytic activity">
    <reaction evidence="1 11">
        <text>1-(5-phospho-beta-D-ribosyl)-5'-AMP + H2O = 1-(5-phospho-beta-D-ribosyl)-5-[(5-phospho-beta-D-ribosylamino)methylideneamino]imidazole-4-carboxamide</text>
        <dbReference type="Rhea" id="RHEA:20049"/>
        <dbReference type="ChEBI" id="CHEBI:15377"/>
        <dbReference type="ChEBI" id="CHEBI:58435"/>
        <dbReference type="ChEBI" id="CHEBI:59457"/>
        <dbReference type="EC" id="3.5.4.19"/>
    </reaction>
</comment>
<accession>A0A0M6ZZ49</accession>
<proteinExistence type="inferred from homology"/>
<evidence type="ECO:0000256" key="7">
    <source>
        <dbReference type="ARBA" id="ARBA00022490"/>
    </source>
</evidence>
<dbReference type="GO" id="GO:0000105">
    <property type="term" value="P:L-histidine biosynthetic process"/>
    <property type="evidence" value="ECO:0007669"/>
    <property type="project" value="UniProtKB-UniRule"/>
</dbReference>
<comment type="cofactor">
    <cofactor evidence="11">
        <name>Zn(2+)</name>
        <dbReference type="ChEBI" id="CHEBI:29105"/>
    </cofactor>
    <text evidence="11">Binds 1 zinc ion per subunit.</text>
</comment>
<dbReference type="HAMAP" id="MF_01021">
    <property type="entry name" value="HisI"/>
    <property type="match status" value="1"/>
</dbReference>
<evidence type="ECO:0000313" key="13">
    <source>
        <dbReference type="EMBL" id="CTQ67607.1"/>
    </source>
</evidence>
<feature type="binding site" evidence="11">
    <location>
        <position position="118"/>
    </location>
    <ligand>
        <name>Zn(2+)</name>
        <dbReference type="ChEBI" id="CHEBI:29105"/>
        <note>ligand shared between dimeric partners</note>
    </ligand>
</feature>
<dbReference type="GO" id="GO:0004635">
    <property type="term" value="F:phosphoribosyl-AMP cyclohydrolase activity"/>
    <property type="evidence" value="ECO:0007669"/>
    <property type="project" value="UniProtKB-UniRule"/>
</dbReference>
<keyword evidence="11" id="KW-0479">Metal-binding</keyword>
<reference evidence="14" key="1">
    <citation type="submission" date="2015-07" db="EMBL/GenBank/DDBJ databases">
        <authorList>
            <person name="Rodrigo-Torres Lidia"/>
            <person name="Arahal R.David."/>
        </authorList>
    </citation>
    <scope>NUCLEOTIDE SEQUENCE [LARGE SCALE GENOMIC DNA]</scope>
    <source>
        <strain evidence="14">CECT 5112</strain>
    </source>
</reference>
<dbReference type="GO" id="GO:0008270">
    <property type="term" value="F:zinc ion binding"/>
    <property type="evidence" value="ECO:0007669"/>
    <property type="project" value="UniProtKB-UniRule"/>
</dbReference>
<evidence type="ECO:0000256" key="10">
    <source>
        <dbReference type="ARBA" id="ARBA00023102"/>
    </source>
</evidence>
<evidence type="ECO:0000256" key="9">
    <source>
        <dbReference type="ARBA" id="ARBA00022801"/>
    </source>
</evidence>
<dbReference type="Proteomes" id="UP000053235">
    <property type="component" value="Unassembled WGS sequence"/>
</dbReference>
<comment type="cofactor">
    <cofactor evidence="11">
        <name>Mg(2+)</name>
        <dbReference type="ChEBI" id="CHEBI:18420"/>
    </cofactor>
    <text evidence="11">Binds 1 Mg(2+) ion per subunit.</text>
</comment>
<dbReference type="Gene3D" id="3.10.20.810">
    <property type="entry name" value="Phosphoribosyl-AMP cyclohydrolase"/>
    <property type="match status" value="1"/>
</dbReference>
<feature type="binding site" evidence="11">
    <location>
        <position position="92"/>
    </location>
    <ligand>
        <name>Mg(2+)</name>
        <dbReference type="ChEBI" id="CHEBI:18420"/>
    </ligand>
</feature>
<name>A0A0M6ZZ49_9HYPH</name>
<comment type="similarity">
    <text evidence="5">In the C-terminal section; belongs to the PRA-PH family.</text>
</comment>
<keyword evidence="14" id="KW-1185">Reference proteome</keyword>
<evidence type="ECO:0000256" key="4">
    <source>
        <dbReference type="ARBA" id="ARBA00005204"/>
    </source>
</evidence>
<dbReference type="Pfam" id="PF01502">
    <property type="entry name" value="PRA-CH"/>
    <property type="match status" value="1"/>
</dbReference>